<dbReference type="Proteomes" id="UP001281761">
    <property type="component" value="Unassembled WGS sequence"/>
</dbReference>
<sequence length="188" mass="21900">MDFVHQMPVGITIPSYLTFFEDDESICNTLFSMNKYMQEWNETKGKSRQMWKTVDRVLRMEGIEDVIEGKLQNNQNEYFGGRIIVRSIDLSGQQGMNAPKLELNSTKADEHFDQFRTSFGQQTLFIPSLRCFSQQFCIELRGISEPLRTVRCGAPFFYQSGHYNISNEDACYSAQSLFDFRQTFTRQS</sequence>
<name>A0ABQ9X6W5_9EUKA</name>
<proteinExistence type="predicted"/>
<keyword evidence="2" id="KW-1185">Reference proteome</keyword>
<evidence type="ECO:0000313" key="2">
    <source>
        <dbReference type="Proteomes" id="UP001281761"/>
    </source>
</evidence>
<reference evidence="1 2" key="1">
    <citation type="journal article" date="2022" name="bioRxiv">
        <title>Genomics of Preaxostyla Flagellates Illuminates Evolutionary Transitions and the Path Towards Mitochondrial Loss.</title>
        <authorList>
            <person name="Novak L.V.F."/>
            <person name="Treitli S.C."/>
            <person name="Pyrih J."/>
            <person name="Halakuc P."/>
            <person name="Pipaliya S.V."/>
            <person name="Vacek V."/>
            <person name="Brzon O."/>
            <person name="Soukal P."/>
            <person name="Eme L."/>
            <person name="Dacks J.B."/>
            <person name="Karnkowska A."/>
            <person name="Elias M."/>
            <person name="Hampl V."/>
        </authorList>
    </citation>
    <scope>NUCLEOTIDE SEQUENCE [LARGE SCALE GENOMIC DNA]</scope>
    <source>
        <strain evidence="1">NAU3</strain>
        <tissue evidence="1">Gut</tissue>
    </source>
</reference>
<organism evidence="1 2">
    <name type="scientific">Blattamonas nauphoetae</name>
    <dbReference type="NCBI Taxonomy" id="2049346"/>
    <lineage>
        <taxon>Eukaryota</taxon>
        <taxon>Metamonada</taxon>
        <taxon>Preaxostyla</taxon>
        <taxon>Oxymonadida</taxon>
        <taxon>Blattamonas</taxon>
    </lineage>
</organism>
<evidence type="ECO:0000313" key="1">
    <source>
        <dbReference type="EMBL" id="KAK2946647.1"/>
    </source>
</evidence>
<gene>
    <name evidence="1" type="ORF">BLNAU_18399</name>
</gene>
<dbReference type="EMBL" id="JARBJD010000222">
    <property type="protein sequence ID" value="KAK2946647.1"/>
    <property type="molecule type" value="Genomic_DNA"/>
</dbReference>
<accession>A0ABQ9X6W5</accession>
<comment type="caution">
    <text evidence="1">The sequence shown here is derived from an EMBL/GenBank/DDBJ whole genome shotgun (WGS) entry which is preliminary data.</text>
</comment>
<protein>
    <submittedName>
        <fullName evidence="1">Uncharacterized protein</fullName>
    </submittedName>
</protein>